<dbReference type="EMBL" id="JAHUTJ010035235">
    <property type="protein sequence ID" value="MED6278378.1"/>
    <property type="molecule type" value="Genomic_DNA"/>
</dbReference>
<comment type="caution">
    <text evidence="2">The sequence shown here is derived from an EMBL/GenBank/DDBJ whole genome shotgun (WGS) entry which is preliminary data.</text>
</comment>
<feature type="region of interest" description="Disordered" evidence="1">
    <location>
        <begin position="1"/>
        <end position="32"/>
    </location>
</feature>
<gene>
    <name evidence="2" type="ORF">CHARACLAT_023241</name>
</gene>
<keyword evidence="3" id="KW-1185">Reference proteome</keyword>
<proteinExistence type="predicted"/>
<dbReference type="Proteomes" id="UP001352852">
    <property type="component" value="Unassembled WGS sequence"/>
</dbReference>
<accession>A0ABU7DTI1</accession>
<evidence type="ECO:0000313" key="2">
    <source>
        <dbReference type="EMBL" id="MED6278378.1"/>
    </source>
</evidence>
<organism evidence="2 3">
    <name type="scientific">Characodon lateralis</name>
    <dbReference type="NCBI Taxonomy" id="208331"/>
    <lineage>
        <taxon>Eukaryota</taxon>
        <taxon>Metazoa</taxon>
        <taxon>Chordata</taxon>
        <taxon>Craniata</taxon>
        <taxon>Vertebrata</taxon>
        <taxon>Euteleostomi</taxon>
        <taxon>Actinopterygii</taxon>
        <taxon>Neopterygii</taxon>
        <taxon>Teleostei</taxon>
        <taxon>Neoteleostei</taxon>
        <taxon>Acanthomorphata</taxon>
        <taxon>Ovalentaria</taxon>
        <taxon>Atherinomorphae</taxon>
        <taxon>Cyprinodontiformes</taxon>
        <taxon>Goodeidae</taxon>
        <taxon>Characodon</taxon>
    </lineage>
</organism>
<protein>
    <submittedName>
        <fullName evidence="2">Uncharacterized protein</fullName>
    </submittedName>
</protein>
<sequence>MSRFWIQGGNSSSAPGPDKTGANILPQDDLQPGSSCCSAESLRSVGLRYRMVRTTGQEIQPGSLRGDTKGPDQVTIATSITSGTFTWPAHLYLLSPVLLLLWSKNPVSLAPVLLLLWSKNPVSLAPVLLLLWSKNPVSSAPVLLLTDSVTNLAVCSEQLGHMTPRRLIVVERSLLRLGGR</sequence>
<reference evidence="2 3" key="1">
    <citation type="submission" date="2021-06" db="EMBL/GenBank/DDBJ databases">
        <authorList>
            <person name="Palmer J.M."/>
        </authorList>
    </citation>
    <scope>NUCLEOTIDE SEQUENCE [LARGE SCALE GENOMIC DNA]</scope>
    <source>
        <strain evidence="2 3">CL_MEX2019</strain>
        <tissue evidence="2">Muscle</tissue>
    </source>
</reference>
<evidence type="ECO:0000313" key="3">
    <source>
        <dbReference type="Proteomes" id="UP001352852"/>
    </source>
</evidence>
<name>A0ABU7DTI1_9TELE</name>
<evidence type="ECO:0000256" key="1">
    <source>
        <dbReference type="SAM" id="MobiDB-lite"/>
    </source>
</evidence>